<evidence type="ECO:0000313" key="2">
    <source>
        <dbReference type="EMBL" id="SHI66582.1"/>
    </source>
</evidence>
<reference evidence="2 3" key="1">
    <citation type="submission" date="2016-11" db="EMBL/GenBank/DDBJ databases">
        <authorList>
            <person name="Jaros S."/>
            <person name="Januszkiewicz K."/>
            <person name="Wedrychowicz H."/>
        </authorList>
    </citation>
    <scope>NUCLEOTIDE SEQUENCE [LARGE SCALE GENOMIC DNA]</scope>
    <source>
        <strain evidence="2 3">DSM 21074</strain>
    </source>
</reference>
<keyword evidence="1" id="KW-0732">Signal</keyword>
<dbReference type="AlphaFoldDB" id="A0A1M6CZY1"/>
<organism evidence="2 3">
    <name type="scientific">Hymenobacter daecheongensis DSM 21074</name>
    <dbReference type="NCBI Taxonomy" id="1121955"/>
    <lineage>
        <taxon>Bacteria</taxon>
        <taxon>Pseudomonadati</taxon>
        <taxon>Bacteroidota</taxon>
        <taxon>Cytophagia</taxon>
        <taxon>Cytophagales</taxon>
        <taxon>Hymenobacteraceae</taxon>
        <taxon>Hymenobacter</taxon>
    </lineage>
</organism>
<dbReference type="RefSeq" id="WP_073106816.1">
    <property type="nucleotide sequence ID" value="NZ_FQYN01000002.1"/>
</dbReference>
<proteinExistence type="predicted"/>
<dbReference type="Proteomes" id="UP000184418">
    <property type="component" value="Unassembled WGS sequence"/>
</dbReference>
<name>A0A1M6CZY1_9BACT</name>
<evidence type="ECO:0000256" key="1">
    <source>
        <dbReference type="SAM" id="SignalP"/>
    </source>
</evidence>
<feature type="signal peptide" evidence="1">
    <location>
        <begin position="1"/>
        <end position="19"/>
    </location>
</feature>
<evidence type="ECO:0000313" key="3">
    <source>
        <dbReference type="Proteomes" id="UP000184418"/>
    </source>
</evidence>
<protein>
    <submittedName>
        <fullName evidence="2">Uncharacterized protein</fullName>
    </submittedName>
</protein>
<gene>
    <name evidence="2" type="ORF">SAMN02745146_1330</name>
</gene>
<dbReference type="STRING" id="1121955.SAMN02745146_1330"/>
<dbReference type="EMBL" id="FQYN01000002">
    <property type="protein sequence ID" value="SHI66582.1"/>
    <property type="molecule type" value="Genomic_DNA"/>
</dbReference>
<keyword evidence="3" id="KW-1185">Reference proteome</keyword>
<dbReference type="OrthoDB" id="885850at2"/>
<sequence length="121" mass="12873">MKKLLPLAALSLAAVGSWAFYPKPADPAGTMMVISNMSFGLDAQASIIIIAPDGTQKEKEIDFSRGSAKRMAANTTVVHKAALSTVNEYTRAGWHVVSSAPTAISQTGTTIFSQNIYVLEK</sequence>
<accession>A0A1M6CZY1</accession>
<feature type="chain" id="PRO_5013110484" evidence="1">
    <location>
        <begin position="20"/>
        <end position="121"/>
    </location>
</feature>